<keyword evidence="2" id="KW-1185">Reference proteome</keyword>
<evidence type="ECO:0000313" key="2">
    <source>
        <dbReference type="Proteomes" id="UP000217211"/>
    </source>
</evidence>
<dbReference type="EMBL" id="CP023067">
    <property type="protein sequence ID" value="ASY62818.1"/>
    <property type="molecule type" value="Genomic_DNA"/>
</dbReference>
<reference evidence="1 2" key="1">
    <citation type="submission" date="2017-08" db="EMBL/GenBank/DDBJ databases">
        <title>Multipartite genome sequences of Sinorhizobium species nodulating soybeans.</title>
        <authorList>
            <person name="Tian C.F."/>
        </authorList>
    </citation>
    <scope>NUCLEOTIDE SEQUENCE [LARGE SCALE GENOMIC DNA]</scope>
    <source>
        <strain evidence="1 2">CCBAU 05684</strain>
    </source>
</reference>
<organism evidence="1 2">
    <name type="scientific">Sinorhizobium sojae CCBAU 05684</name>
    <dbReference type="NCBI Taxonomy" id="716928"/>
    <lineage>
        <taxon>Bacteria</taxon>
        <taxon>Pseudomonadati</taxon>
        <taxon>Pseudomonadota</taxon>
        <taxon>Alphaproteobacteria</taxon>
        <taxon>Hyphomicrobiales</taxon>
        <taxon>Rhizobiaceae</taxon>
        <taxon>Sinorhizobium/Ensifer group</taxon>
        <taxon>Sinorhizobium</taxon>
    </lineage>
</organism>
<dbReference type="Proteomes" id="UP000217211">
    <property type="component" value="Chromosome"/>
</dbReference>
<sequence length="44" mass="4748">MDARGLRVGRSGSASVKALMEARRVRVDVRSVSGFGVAAWNERS</sequence>
<accession>A0A249PA74</accession>
<proteinExistence type="predicted"/>
<name>A0A249PA74_9HYPH</name>
<evidence type="ECO:0000313" key="1">
    <source>
        <dbReference type="EMBL" id="ASY62818.1"/>
    </source>
</evidence>
<dbReference type="AlphaFoldDB" id="A0A249PA74"/>
<gene>
    <name evidence="1" type="ORF">SJ05684_c13630</name>
</gene>
<protein>
    <submittedName>
        <fullName evidence="1">Uncharacterized protein</fullName>
    </submittedName>
</protein>
<dbReference type="KEGG" id="esj:SJ05684_c13630"/>